<dbReference type="Proteomes" id="UP000789759">
    <property type="component" value="Unassembled WGS sequence"/>
</dbReference>
<proteinExistence type="predicted"/>
<organism evidence="1 2">
    <name type="scientific">Cetraspora pellucida</name>
    <dbReference type="NCBI Taxonomy" id="1433469"/>
    <lineage>
        <taxon>Eukaryota</taxon>
        <taxon>Fungi</taxon>
        <taxon>Fungi incertae sedis</taxon>
        <taxon>Mucoromycota</taxon>
        <taxon>Glomeromycotina</taxon>
        <taxon>Glomeromycetes</taxon>
        <taxon>Diversisporales</taxon>
        <taxon>Gigasporaceae</taxon>
        <taxon>Cetraspora</taxon>
    </lineage>
</organism>
<keyword evidence="2" id="KW-1185">Reference proteome</keyword>
<accession>A0A9N9HRJ2</accession>
<name>A0A9N9HRJ2_9GLOM</name>
<comment type="caution">
    <text evidence="1">The sequence shown here is derived from an EMBL/GenBank/DDBJ whole genome shotgun (WGS) entry which is preliminary data.</text>
</comment>
<reference evidence="1" key="1">
    <citation type="submission" date="2021-06" db="EMBL/GenBank/DDBJ databases">
        <authorList>
            <person name="Kallberg Y."/>
            <person name="Tangrot J."/>
            <person name="Rosling A."/>
        </authorList>
    </citation>
    <scope>NUCLEOTIDE SEQUENCE</scope>
    <source>
        <strain evidence="1">FL966</strain>
    </source>
</reference>
<gene>
    <name evidence="1" type="ORF">CPELLU_LOCUS11876</name>
</gene>
<dbReference type="OrthoDB" id="2307807at2759"/>
<dbReference type="AlphaFoldDB" id="A0A9N9HRJ2"/>
<sequence length="177" mass="20552">MPPLLQNELFSKWFLAFEVSLRLYIEFCKNEPRISVKYHLVDSNIKVYEMPIDLHRLTTIQIYLAIKLYSSYQNNTFALLAVLYLYSNQNSTTHIVVKSFKTAPFSNHSQIYLQNIIQNEVITSVRFEKAPCDGANIGKYQLAISTNLLFNSIARIKSVSDNFTIDLWRLQDAIFTI</sequence>
<protein>
    <submittedName>
        <fullName evidence="1">5319_t:CDS:1</fullName>
    </submittedName>
</protein>
<evidence type="ECO:0000313" key="1">
    <source>
        <dbReference type="EMBL" id="CAG8701998.1"/>
    </source>
</evidence>
<dbReference type="EMBL" id="CAJVQA010010892">
    <property type="protein sequence ID" value="CAG8701998.1"/>
    <property type="molecule type" value="Genomic_DNA"/>
</dbReference>
<evidence type="ECO:0000313" key="2">
    <source>
        <dbReference type="Proteomes" id="UP000789759"/>
    </source>
</evidence>